<evidence type="ECO:0000256" key="4">
    <source>
        <dbReference type="ARBA" id="ARBA00023284"/>
    </source>
</evidence>
<evidence type="ECO:0000259" key="6">
    <source>
        <dbReference type="PROSITE" id="PS50206"/>
    </source>
</evidence>
<sequence length="233" mass="25586">MKSIFTFLFLGLTAACFAQSPVLLTTDRADSLLKAMPAIQLLDVRTAGEYANGHLSHSTNIDVRDEAFLAKVKQLDPNKPVLVYCLAGSRSAKAAGLMASAGFKSVYDMQGGFAKWTAANKPVEGGKEAPAGAMTPEAFQKLTASAKPVLIDFYAPWCAPCQKMLPTVNKLKAELADKVTIVTIDYDKNRQLAQQLGVDEIPTFLMYKESKIKWRGIGYMDEAMFRKTIDEYK</sequence>
<evidence type="ECO:0000256" key="1">
    <source>
        <dbReference type="ARBA" id="ARBA00022448"/>
    </source>
</evidence>
<dbReference type="PROSITE" id="PS00194">
    <property type="entry name" value="THIOREDOXIN_1"/>
    <property type="match status" value="1"/>
</dbReference>
<evidence type="ECO:0000256" key="2">
    <source>
        <dbReference type="ARBA" id="ARBA00022982"/>
    </source>
</evidence>
<comment type="caution">
    <text evidence="8">The sequence shown here is derived from an EMBL/GenBank/DDBJ whole genome shotgun (WGS) entry which is preliminary data.</text>
</comment>
<evidence type="ECO:0008006" key="10">
    <source>
        <dbReference type="Google" id="ProtNLM"/>
    </source>
</evidence>
<dbReference type="Gene3D" id="3.40.30.10">
    <property type="entry name" value="Glutaredoxin"/>
    <property type="match status" value="1"/>
</dbReference>
<dbReference type="CDD" id="cd00158">
    <property type="entry name" value="RHOD"/>
    <property type="match status" value="1"/>
</dbReference>
<dbReference type="PANTHER" id="PTHR45663:SF11">
    <property type="entry name" value="GEO12009P1"/>
    <property type="match status" value="1"/>
</dbReference>
<keyword evidence="4" id="KW-0676">Redox-active center</keyword>
<dbReference type="EMBL" id="MORL01000005">
    <property type="protein sequence ID" value="OIN59030.1"/>
    <property type="molecule type" value="Genomic_DNA"/>
</dbReference>
<dbReference type="PROSITE" id="PS50206">
    <property type="entry name" value="RHODANESE_3"/>
    <property type="match status" value="1"/>
</dbReference>
<dbReference type="CDD" id="cd02947">
    <property type="entry name" value="TRX_family"/>
    <property type="match status" value="1"/>
</dbReference>
<keyword evidence="2" id="KW-0249">Electron transport</keyword>
<dbReference type="GO" id="GO:0005829">
    <property type="term" value="C:cytosol"/>
    <property type="evidence" value="ECO:0007669"/>
    <property type="project" value="TreeGrafter"/>
</dbReference>
<dbReference type="RefSeq" id="WP_071503480.1">
    <property type="nucleotide sequence ID" value="NZ_MORL01000005.1"/>
</dbReference>
<dbReference type="Gene3D" id="3.40.250.10">
    <property type="entry name" value="Rhodanese-like domain"/>
    <property type="match status" value="1"/>
</dbReference>
<keyword evidence="3" id="KW-1015">Disulfide bond</keyword>
<evidence type="ECO:0000256" key="5">
    <source>
        <dbReference type="SAM" id="SignalP"/>
    </source>
</evidence>
<dbReference type="PROSITE" id="PS51257">
    <property type="entry name" value="PROKAR_LIPOPROTEIN"/>
    <property type="match status" value="1"/>
</dbReference>
<name>A0A1S2VKU7_9BACT</name>
<feature type="domain" description="Thioredoxin" evidence="7">
    <location>
        <begin position="123"/>
        <end position="233"/>
    </location>
</feature>
<reference evidence="8 9" key="1">
    <citation type="submission" date="2016-10" db="EMBL/GenBank/DDBJ databases">
        <title>Arsenicibacter rosenii gen. nov., sp. nov., an efficient arsenic-methylating bacterium isolated from an arsenic-contaminated paddy soil.</title>
        <authorList>
            <person name="Huang K."/>
        </authorList>
    </citation>
    <scope>NUCLEOTIDE SEQUENCE [LARGE SCALE GENOMIC DNA]</scope>
    <source>
        <strain evidence="8 9">SM-1</strain>
    </source>
</reference>
<dbReference type="GO" id="GO:0045454">
    <property type="term" value="P:cell redox homeostasis"/>
    <property type="evidence" value="ECO:0007669"/>
    <property type="project" value="TreeGrafter"/>
</dbReference>
<dbReference type="Pfam" id="PF00581">
    <property type="entry name" value="Rhodanese"/>
    <property type="match status" value="1"/>
</dbReference>
<dbReference type="InterPro" id="IPR001763">
    <property type="entry name" value="Rhodanese-like_dom"/>
</dbReference>
<evidence type="ECO:0000256" key="3">
    <source>
        <dbReference type="ARBA" id="ARBA00023157"/>
    </source>
</evidence>
<dbReference type="InterPro" id="IPR013766">
    <property type="entry name" value="Thioredoxin_domain"/>
</dbReference>
<feature type="domain" description="Rhodanese" evidence="6">
    <location>
        <begin position="35"/>
        <end position="125"/>
    </location>
</feature>
<dbReference type="InterPro" id="IPR036873">
    <property type="entry name" value="Rhodanese-like_dom_sf"/>
</dbReference>
<dbReference type="SMART" id="SM00450">
    <property type="entry name" value="RHOD"/>
    <property type="match status" value="1"/>
</dbReference>
<dbReference type="PANTHER" id="PTHR45663">
    <property type="entry name" value="GEO12009P1"/>
    <property type="match status" value="1"/>
</dbReference>
<dbReference type="SUPFAM" id="SSF52821">
    <property type="entry name" value="Rhodanese/Cell cycle control phosphatase"/>
    <property type="match status" value="1"/>
</dbReference>
<feature type="signal peptide" evidence="5">
    <location>
        <begin position="1"/>
        <end position="18"/>
    </location>
</feature>
<evidence type="ECO:0000313" key="8">
    <source>
        <dbReference type="EMBL" id="OIN59030.1"/>
    </source>
</evidence>
<keyword evidence="5" id="KW-0732">Signal</keyword>
<dbReference type="Pfam" id="PF00085">
    <property type="entry name" value="Thioredoxin"/>
    <property type="match status" value="1"/>
</dbReference>
<dbReference type="InterPro" id="IPR017937">
    <property type="entry name" value="Thioredoxin_CS"/>
</dbReference>
<dbReference type="PROSITE" id="PS51352">
    <property type="entry name" value="THIOREDOXIN_2"/>
    <property type="match status" value="1"/>
</dbReference>
<keyword evidence="1" id="KW-0813">Transport</keyword>
<evidence type="ECO:0000313" key="9">
    <source>
        <dbReference type="Proteomes" id="UP000181790"/>
    </source>
</evidence>
<dbReference type="SUPFAM" id="SSF52833">
    <property type="entry name" value="Thioredoxin-like"/>
    <property type="match status" value="1"/>
</dbReference>
<organism evidence="8 9">
    <name type="scientific">Arsenicibacter rosenii</name>
    <dbReference type="NCBI Taxonomy" id="1750698"/>
    <lineage>
        <taxon>Bacteria</taxon>
        <taxon>Pseudomonadati</taxon>
        <taxon>Bacteroidota</taxon>
        <taxon>Cytophagia</taxon>
        <taxon>Cytophagales</taxon>
        <taxon>Spirosomataceae</taxon>
        <taxon>Arsenicibacter</taxon>
    </lineage>
</organism>
<keyword evidence="9" id="KW-1185">Reference proteome</keyword>
<dbReference type="PRINTS" id="PR00421">
    <property type="entry name" value="THIOREDOXIN"/>
</dbReference>
<protein>
    <recommendedName>
        <fullName evidence="10">Thioredoxin</fullName>
    </recommendedName>
</protein>
<proteinExistence type="predicted"/>
<dbReference type="OrthoDB" id="9808735at2"/>
<accession>A0A1S2VKU7</accession>
<feature type="chain" id="PRO_5010251629" description="Thioredoxin" evidence="5">
    <location>
        <begin position="19"/>
        <end position="233"/>
    </location>
</feature>
<dbReference type="Proteomes" id="UP000181790">
    <property type="component" value="Unassembled WGS sequence"/>
</dbReference>
<dbReference type="AlphaFoldDB" id="A0A1S2VKU7"/>
<evidence type="ECO:0000259" key="7">
    <source>
        <dbReference type="PROSITE" id="PS51352"/>
    </source>
</evidence>
<dbReference type="InterPro" id="IPR036249">
    <property type="entry name" value="Thioredoxin-like_sf"/>
</dbReference>
<dbReference type="GO" id="GO:0015035">
    <property type="term" value="F:protein-disulfide reductase activity"/>
    <property type="evidence" value="ECO:0007669"/>
    <property type="project" value="TreeGrafter"/>
</dbReference>
<gene>
    <name evidence="8" type="ORF">BLX24_12530</name>
</gene>